<feature type="binding site" evidence="8">
    <location>
        <begin position="167"/>
        <end position="172"/>
    </location>
    <ligand>
        <name>NADP(+)</name>
        <dbReference type="ChEBI" id="CHEBI:58349"/>
    </ligand>
</feature>
<accession>G7Z434</accession>
<dbReference type="GO" id="GO:0005829">
    <property type="term" value="C:cytosol"/>
    <property type="evidence" value="ECO:0007669"/>
    <property type="project" value="TreeGrafter"/>
</dbReference>
<evidence type="ECO:0000259" key="10">
    <source>
        <dbReference type="Pfam" id="PF08501"/>
    </source>
</evidence>
<dbReference type="InterPro" id="IPR011342">
    <property type="entry name" value="Shikimate_DH"/>
</dbReference>
<feature type="binding site" evidence="8">
    <location>
        <position position="237"/>
    </location>
    <ligand>
        <name>NADP(+)</name>
        <dbReference type="ChEBI" id="CHEBI:58349"/>
    </ligand>
</feature>
<comment type="function">
    <text evidence="8">Involved in the biosynthesis of the chorismate, which leads to the biosynthesis of aromatic amino acids. Catalyzes the reversible NADPH linked reduction of 3-dehydroshikimate (DHSA) to yield shikimate (SA).</text>
</comment>
<comment type="subunit">
    <text evidence="8">Homodimer.</text>
</comment>
<feature type="binding site" evidence="8">
    <location>
        <position position="239"/>
    </location>
    <ligand>
        <name>shikimate</name>
        <dbReference type="ChEBI" id="CHEBI:36208"/>
    </ligand>
</feature>
<evidence type="ECO:0000313" key="12">
    <source>
        <dbReference type="Proteomes" id="UP000005667"/>
    </source>
</evidence>
<dbReference type="SUPFAM" id="SSF53223">
    <property type="entry name" value="Aminoacid dehydrogenase-like, N-terminal domain"/>
    <property type="match status" value="1"/>
</dbReference>
<dbReference type="EC" id="1.1.1.25" evidence="2 8"/>
<evidence type="ECO:0000256" key="2">
    <source>
        <dbReference type="ARBA" id="ARBA00012962"/>
    </source>
</evidence>
<sequence length="298" mass="30981">MTAVPSNSGGAISGKAKIAGVMGWPIGHSRSPRLHGFWLRQYGIDGAYVPLAVAPERAEQAIRALPALGFRGCNVTVPLKEIAYRTVDRLDETARRMGAVNTIVVAEDGALEGGNTDGFGFIENLRAEQPGWTAESGPAVVIGAGGAARAVVVALLDAGAPEVRLVNRTRARAEELAADLAAVGLNGGVTVVDWVSRETALDGAALLVNTTTQGMAGQPALDLSLRALPLAAVVNDIVYVPLETPLLAEARTRGNPVAGGIGMLLHQARPGFKAWFGVEPQVTAELTRFVLAPSVSED</sequence>
<evidence type="ECO:0000259" key="9">
    <source>
        <dbReference type="Pfam" id="PF01488"/>
    </source>
</evidence>
<evidence type="ECO:0000256" key="5">
    <source>
        <dbReference type="ARBA" id="ARBA00023002"/>
    </source>
</evidence>
<feature type="binding site" evidence="8">
    <location>
        <position position="76"/>
    </location>
    <ligand>
        <name>shikimate</name>
        <dbReference type="ChEBI" id="CHEBI:36208"/>
    </ligand>
</feature>
<proteinExistence type="inferred from homology"/>
<comment type="pathway">
    <text evidence="1 8">Metabolic intermediate biosynthesis; chorismate biosynthesis; chorismate from D-erythrose 4-phosphate and phosphoenolpyruvate: step 4/7.</text>
</comment>
<keyword evidence="12" id="KW-1185">Reference proteome</keyword>
<dbReference type="GO" id="GO:0009423">
    <property type="term" value="P:chorismate biosynthetic process"/>
    <property type="evidence" value="ECO:0007669"/>
    <property type="project" value="UniProtKB-UniRule"/>
</dbReference>
<dbReference type="NCBIfam" id="TIGR00507">
    <property type="entry name" value="aroE"/>
    <property type="match status" value="1"/>
</dbReference>
<dbReference type="Gene3D" id="3.40.50.720">
    <property type="entry name" value="NAD(P)-binding Rossmann-like Domain"/>
    <property type="match status" value="1"/>
</dbReference>
<dbReference type="NCBIfam" id="NF001312">
    <property type="entry name" value="PRK00258.1-4"/>
    <property type="match status" value="1"/>
</dbReference>
<dbReference type="Proteomes" id="UP000005667">
    <property type="component" value="Chromosome"/>
</dbReference>
<protein>
    <recommendedName>
        <fullName evidence="2 8">Shikimate dehydrogenase (NADP(+))</fullName>
        <shortName evidence="8">SDH</shortName>
        <ecNumber evidence="2 8">1.1.1.25</ecNumber>
    </recommendedName>
</protein>
<gene>
    <name evidence="8 11" type="primary">aroE</name>
    <name evidence="11" type="ordered locus">AZOLI_3031</name>
</gene>
<dbReference type="GO" id="GO:0050661">
    <property type="term" value="F:NADP binding"/>
    <property type="evidence" value="ECO:0007669"/>
    <property type="project" value="InterPro"/>
</dbReference>
<keyword evidence="3 8" id="KW-0028">Amino-acid biosynthesis</keyword>
<dbReference type="GO" id="GO:0004764">
    <property type="term" value="F:shikimate 3-dehydrogenase (NADP+) activity"/>
    <property type="evidence" value="ECO:0007669"/>
    <property type="project" value="UniProtKB-UniRule"/>
</dbReference>
<comment type="catalytic activity">
    <reaction evidence="7 8">
        <text>shikimate + NADP(+) = 3-dehydroshikimate + NADPH + H(+)</text>
        <dbReference type="Rhea" id="RHEA:17737"/>
        <dbReference type="ChEBI" id="CHEBI:15378"/>
        <dbReference type="ChEBI" id="CHEBI:16630"/>
        <dbReference type="ChEBI" id="CHEBI:36208"/>
        <dbReference type="ChEBI" id="CHEBI:57783"/>
        <dbReference type="ChEBI" id="CHEBI:58349"/>
        <dbReference type="EC" id="1.1.1.25"/>
    </reaction>
</comment>
<dbReference type="InterPro" id="IPR006151">
    <property type="entry name" value="Shikm_DH/Glu-tRNA_Rdtase"/>
</dbReference>
<dbReference type="GO" id="GO:0008652">
    <property type="term" value="P:amino acid biosynthetic process"/>
    <property type="evidence" value="ECO:0007669"/>
    <property type="project" value="UniProtKB-KW"/>
</dbReference>
<feature type="binding site" evidence="8">
    <location>
        <position position="267"/>
    </location>
    <ligand>
        <name>shikimate</name>
        <dbReference type="ChEBI" id="CHEBI:36208"/>
    </ligand>
</feature>
<dbReference type="SUPFAM" id="SSF51735">
    <property type="entry name" value="NAD(P)-binding Rossmann-fold domains"/>
    <property type="match status" value="1"/>
</dbReference>
<dbReference type="OrthoDB" id="9792692at2"/>
<feature type="domain" description="Quinate/shikimate 5-dehydrogenase/glutamyl-tRNA reductase" evidence="9">
    <location>
        <begin position="138"/>
        <end position="182"/>
    </location>
</feature>
<dbReference type="EMBL" id="FQ311868">
    <property type="protein sequence ID" value="CBS88199.1"/>
    <property type="molecule type" value="Genomic_DNA"/>
</dbReference>
<feature type="binding site" evidence="8">
    <location>
        <position position="92"/>
    </location>
    <ligand>
        <name>NADP(+)</name>
        <dbReference type="ChEBI" id="CHEBI:58349"/>
    </ligand>
</feature>
<evidence type="ECO:0000256" key="1">
    <source>
        <dbReference type="ARBA" id="ARBA00004871"/>
    </source>
</evidence>
<evidence type="ECO:0000313" key="11">
    <source>
        <dbReference type="EMBL" id="CBS88199.1"/>
    </source>
</evidence>
<feature type="binding site" evidence="8">
    <location>
        <position position="101"/>
    </location>
    <ligand>
        <name>shikimate</name>
        <dbReference type="ChEBI" id="CHEBI:36208"/>
    </ligand>
</feature>
<feature type="binding site" evidence="8">
    <location>
        <begin position="29"/>
        <end position="31"/>
    </location>
    <ligand>
        <name>shikimate</name>
        <dbReference type="ChEBI" id="CHEBI:36208"/>
    </ligand>
</feature>
<keyword evidence="4 8" id="KW-0521">NADP</keyword>
<dbReference type="PANTHER" id="PTHR21089:SF1">
    <property type="entry name" value="BIFUNCTIONAL 3-DEHYDROQUINATE DEHYDRATASE_SHIKIMATE DEHYDROGENASE, CHLOROPLASTIC"/>
    <property type="match status" value="1"/>
</dbReference>
<dbReference type="AlphaFoldDB" id="G7Z434"/>
<feature type="domain" description="Shikimate dehydrogenase substrate binding N-terminal" evidence="10">
    <location>
        <begin position="21"/>
        <end position="103"/>
    </location>
</feature>
<feature type="binding site" evidence="8">
    <location>
        <position position="260"/>
    </location>
    <ligand>
        <name>NADP(+)</name>
        <dbReference type="ChEBI" id="CHEBI:58349"/>
    </ligand>
</feature>
<dbReference type="InterPro" id="IPR013708">
    <property type="entry name" value="Shikimate_DH-bd_N"/>
</dbReference>
<reference evidence="12" key="1">
    <citation type="journal article" date="2011" name="PLoS Genet.">
        <title>Azospirillum genomes reveal transition of bacteria from aquatic to terrestrial environments.</title>
        <authorList>
            <person name="Wisniewski-Dye F."/>
            <person name="Borziak K."/>
            <person name="Khalsa-Moyers G."/>
            <person name="Alexandre G."/>
            <person name="Sukharnikov L.O."/>
            <person name="Wuichet K."/>
            <person name="Hurst G.B."/>
            <person name="McDonald W.H."/>
            <person name="Robertson J.S."/>
            <person name="Barbe V."/>
            <person name="Calteau A."/>
            <person name="Rouy Z."/>
            <person name="Mangenot S."/>
            <person name="Prigent-Combaret C."/>
            <person name="Normand P."/>
            <person name="Boyer M."/>
            <person name="Siguier P."/>
            <person name="Dessaux Y."/>
            <person name="Elmerich C."/>
            <person name="Condemine G."/>
            <person name="Krishnen G."/>
            <person name="Kennedy I."/>
            <person name="Paterson A.H."/>
            <person name="Gonzalez V."/>
            <person name="Mavingui P."/>
            <person name="Zhulin I.B."/>
        </authorList>
    </citation>
    <scope>NUCLEOTIDE SEQUENCE [LARGE SCALE GENOMIC DNA]</scope>
    <source>
        <strain evidence="12">4B</strain>
    </source>
</reference>
<evidence type="ECO:0000256" key="7">
    <source>
        <dbReference type="ARBA" id="ARBA00049442"/>
    </source>
</evidence>
<feature type="active site" description="Proton acceptor" evidence="8">
    <location>
        <position position="80"/>
    </location>
</feature>
<evidence type="ECO:0000256" key="3">
    <source>
        <dbReference type="ARBA" id="ARBA00022605"/>
    </source>
</evidence>
<dbReference type="InterPro" id="IPR022893">
    <property type="entry name" value="Shikimate_DH_fam"/>
</dbReference>
<dbReference type="PANTHER" id="PTHR21089">
    <property type="entry name" value="SHIKIMATE DEHYDROGENASE"/>
    <property type="match status" value="1"/>
</dbReference>
<dbReference type="InterPro" id="IPR046346">
    <property type="entry name" value="Aminoacid_DH-like_N_sf"/>
</dbReference>
<feature type="binding site" evidence="8">
    <location>
        <begin position="143"/>
        <end position="147"/>
    </location>
    <ligand>
        <name>NADP(+)</name>
        <dbReference type="ChEBI" id="CHEBI:58349"/>
    </ligand>
</feature>
<dbReference type="KEGG" id="ali:AZOLI_3031"/>
<keyword evidence="5 8" id="KW-0560">Oxidoreductase</keyword>
<evidence type="ECO:0000256" key="4">
    <source>
        <dbReference type="ARBA" id="ARBA00022857"/>
    </source>
</evidence>
<dbReference type="Pfam" id="PF08501">
    <property type="entry name" value="Shikimate_dh_N"/>
    <property type="match status" value="1"/>
</dbReference>
<comment type="similarity">
    <text evidence="8">Belongs to the shikimate dehydrogenase family.</text>
</comment>
<dbReference type="Gene3D" id="3.40.50.10860">
    <property type="entry name" value="Leucine Dehydrogenase, chain A, domain 1"/>
    <property type="match status" value="1"/>
</dbReference>
<dbReference type="HOGENOM" id="CLU_044063_2_0_5"/>
<evidence type="ECO:0000256" key="6">
    <source>
        <dbReference type="ARBA" id="ARBA00023141"/>
    </source>
</evidence>
<keyword evidence="6 8" id="KW-0057">Aromatic amino acid biosynthesis</keyword>
<dbReference type="Pfam" id="PF01488">
    <property type="entry name" value="Shikimate_DH"/>
    <property type="match status" value="1"/>
</dbReference>
<organism evidence="11 12">
    <name type="scientific">Azospirillum lipoferum (strain 4B)</name>
    <dbReference type="NCBI Taxonomy" id="862719"/>
    <lineage>
        <taxon>Bacteria</taxon>
        <taxon>Pseudomonadati</taxon>
        <taxon>Pseudomonadota</taxon>
        <taxon>Alphaproteobacteria</taxon>
        <taxon>Rhodospirillales</taxon>
        <taxon>Azospirillaceae</taxon>
        <taxon>Azospirillum</taxon>
    </lineage>
</organism>
<dbReference type="GO" id="GO:0009073">
    <property type="term" value="P:aromatic amino acid family biosynthetic process"/>
    <property type="evidence" value="ECO:0007669"/>
    <property type="project" value="UniProtKB-KW"/>
</dbReference>
<dbReference type="CDD" id="cd01065">
    <property type="entry name" value="NAD_bind_Shikimate_DH"/>
    <property type="match status" value="1"/>
</dbReference>
<name>G7Z434_AZOL4</name>
<dbReference type="UniPathway" id="UPA00053">
    <property type="reaction ID" value="UER00087"/>
</dbReference>
<dbReference type="RefSeq" id="WP_014249173.1">
    <property type="nucleotide sequence ID" value="NC_016622.1"/>
</dbReference>
<dbReference type="InterPro" id="IPR036291">
    <property type="entry name" value="NAD(P)-bd_dom_sf"/>
</dbReference>
<dbReference type="GO" id="GO:0019632">
    <property type="term" value="P:shikimate metabolic process"/>
    <property type="evidence" value="ECO:0007669"/>
    <property type="project" value="InterPro"/>
</dbReference>
<dbReference type="HAMAP" id="MF_00222">
    <property type="entry name" value="Shikimate_DH_AroE"/>
    <property type="match status" value="1"/>
</dbReference>
<evidence type="ECO:0000256" key="8">
    <source>
        <dbReference type="HAMAP-Rule" id="MF_00222"/>
    </source>
</evidence>
<dbReference type="STRING" id="862719.AZOLI_3031"/>
<feature type="binding site" evidence="8">
    <location>
        <position position="117"/>
    </location>
    <ligand>
        <name>shikimate</name>
        <dbReference type="ChEBI" id="CHEBI:36208"/>
    </ligand>
</feature>